<dbReference type="Proteomes" id="UP000693970">
    <property type="component" value="Unassembled WGS sequence"/>
</dbReference>
<dbReference type="AlphaFoldDB" id="A0A9K3QAA5"/>
<keyword evidence="2" id="KW-1185">Reference proteome</keyword>
<accession>A0A9K3QAA5</accession>
<evidence type="ECO:0000313" key="2">
    <source>
        <dbReference type="Proteomes" id="UP000693970"/>
    </source>
</evidence>
<dbReference type="CDD" id="cd00065">
    <property type="entry name" value="FYVE_like_SF"/>
    <property type="match status" value="1"/>
</dbReference>
<protein>
    <submittedName>
        <fullName evidence="1">Uncharacterized protein</fullName>
    </submittedName>
</protein>
<gene>
    <name evidence="1" type="ORF">IV203_013704</name>
</gene>
<proteinExistence type="predicted"/>
<sequence>MNTLCPLPNMQQHRQQQGSVSSSWQIGGSYFQRGKSADCNNNHKRPWHQFSHFDPSISATNTPPQHHTVSMTVSAEEKYDRNYMDSPIDMSISPQPQPASKRQRTVLYSMGPTDSPFLLSNWDNSNNHGEITLQSSSQGGGIARNYSPPLMITDNNRMNNLNVDEEENGMNFSAPSNSPPPPIPSTSLPTLEWWKRPHHRISAPIPTVQEEDGFLQNNYPFSPSTPTESNNSLAPCHVCRTFFSLPATPQVDDIMPTNSILNYFSKKPRASTSMETIEEEPKAAAAKNPASCSCCDRFSCNACRHHCDMCHASFCSFCVISEEQLLYCLDCHRDVVGAVKATYARTPKEDENGMY</sequence>
<organism evidence="1 2">
    <name type="scientific">Nitzschia inconspicua</name>
    <dbReference type="NCBI Taxonomy" id="303405"/>
    <lineage>
        <taxon>Eukaryota</taxon>
        <taxon>Sar</taxon>
        <taxon>Stramenopiles</taxon>
        <taxon>Ochrophyta</taxon>
        <taxon>Bacillariophyta</taxon>
        <taxon>Bacillariophyceae</taxon>
        <taxon>Bacillariophycidae</taxon>
        <taxon>Bacillariales</taxon>
        <taxon>Bacillariaceae</taxon>
        <taxon>Nitzschia</taxon>
    </lineage>
</organism>
<evidence type="ECO:0000313" key="1">
    <source>
        <dbReference type="EMBL" id="KAG7374609.1"/>
    </source>
</evidence>
<dbReference type="EMBL" id="JAGRRH010000001">
    <property type="protein sequence ID" value="KAG7374609.1"/>
    <property type="molecule type" value="Genomic_DNA"/>
</dbReference>
<name>A0A9K3QAA5_9STRA</name>
<reference evidence="1" key="2">
    <citation type="submission" date="2021-04" db="EMBL/GenBank/DDBJ databases">
        <authorList>
            <person name="Podell S."/>
        </authorList>
    </citation>
    <scope>NUCLEOTIDE SEQUENCE</scope>
    <source>
        <strain evidence="1">Hildebrandi</strain>
    </source>
</reference>
<comment type="caution">
    <text evidence="1">The sequence shown here is derived from an EMBL/GenBank/DDBJ whole genome shotgun (WGS) entry which is preliminary data.</text>
</comment>
<reference evidence="1" key="1">
    <citation type="journal article" date="2021" name="Sci. Rep.">
        <title>Diploid genomic architecture of Nitzschia inconspicua, an elite biomass production diatom.</title>
        <authorList>
            <person name="Oliver A."/>
            <person name="Podell S."/>
            <person name="Pinowska A."/>
            <person name="Traller J.C."/>
            <person name="Smith S.R."/>
            <person name="McClure R."/>
            <person name="Beliaev A."/>
            <person name="Bohutskyi P."/>
            <person name="Hill E.A."/>
            <person name="Rabines A."/>
            <person name="Zheng H."/>
            <person name="Allen L.Z."/>
            <person name="Kuo A."/>
            <person name="Grigoriev I.V."/>
            <person name="Allen A.E."/>
            <person name="Hazlebeck D."/>
            <person name="Allen E.E."/>
        </authorList>
    </citation>
    <scope>NUCLEOTIDE SEQUENCE</scope>
    <source>
        <strain evidence="1">Hildebrandi</strain>
    </source>
</reference>